<keyword evidence="8" id="KW-0243">Dynein</keyword>
<dbReference type="Proteomes" id="UP000887569">
    <property type="component" value="Unplaced"/>
</dbReference>
<dbReference type="GO" id="GO:0005874">
    <property type="term" value="C:microtubule"/>
    <property type="evidence" value="ECO:0007669"/>
    <property type="project" value="UniProtKB-KW"/>
</dbReference>
<dbReference type="InterPro" id="IPR040045">
    <property type="entry name" value="DYNC2LI1"/>
</dbReference>
<dbReference type="SUPFAM" id="SSF52540">
    <property type="entry name" value="P-loop containing nucleoside triphosphate hydrolases"/>
    <property type="match status" value="1"/>
</dbReference>
<evidence type="ECO:0000256" key="12">
    <source>
        <dbReference type="ARBA" id="ARBA00023273"/>
    </source>
</evidence>
<evidence type="ECO:0000256" key="4">
    <source>
        <dbReference type="ARBA" id="ARBA00022473"/>
    </source>
</evidence>
<keyword evidence="6" id="KW-0493">Microtubule</keyword>
<keyword evidence="5" id="KW-0963">Cytoplasm</keyword>
<proteinExistence type="inferred from homology"/>
<keyword evidence="12" id="KW-0966">Cell projection</keyword>
<keyword evidence="7" id="KW-0970">Cilium biogenesis/degradation</keyword>
<evidence type="ECO:0000256" key="13">
    <source>
        <dbReference type="SAM" id="MobiDB-lite"/>
    </source>
</evidence>
<evidence type="ECO:0000256" key="6">
    <source>
        <dbReference type="ARBA" id="ARBA00022701"/>
    </source>
</evidence>
<keyword evidence="4" id="KW-0217">Developmental protein</keyword>
<evidence type="ECO:0000256" key="8">
    <source>
        <dbReference type="ARBA" id="ARBA00023017"/>
    </source>
</evidence>
<feature type="region of interest" description="Disordered" evidence="13">
    <location>
        <begin position="342"/>
        <end position="387"/>
    </location>
</feature>
<dbReference type="PANTHER" id="PTHR13236">
    <property type="entry name" value="DYNEIN 2 LIGHT INTERMEDIATE CHAIN, ISOFORM 2"/>
    <property type="match status" value="1"/>
</dbReference>
<evidence type="ECO:0000256" key="7">
    <source>
        <dbReference type="ARBA" id="ARBA00022794"/>
    </source>
</evidence>
<keyword evidence="10" id="KW-0505">Motor protein</keyword>
<organism evidence="14 15">
    <name type="scientific">Parascaris univalens</name>
    <name type="common">Nematode worm</name>
    <dbReference type="NCBI Taxonomy" id="6257"/>
    <lineage>
        <taxon>Eukaryota</taxon>
        <taxon>Metazoa</taxon>
        <taxon>Ecdysozoa</taxon>
        <taxon>Nematoda</taxon>
        <taxon>Chromadorea</taxon>
        <taxon>Rhabditida</taxon>
        <taxon>Spirurina</taxon>
        <taxon>Ascaridomorpha</taxon>
        <taxon>Ascaridoidea</taxon>
        <taxon>Ascarididae</taxon>
        <taxon>Parascaris</taxon>
    </lineage>
</organism>
<comment type="subcellular location">
    <subcellularLocation>
        <location evidence="1">Cytoplasm</location>
        <location evidence="1">Cytoskeleton</location>
        <location evidence="1">Cilium basal body</location>
    </subcellularLocation>
</comment>
<dbReference type="GO" id="GO:0045504">
    <property type="term" value="F:dynein heavy chain binding"/>
    <property type="evidence" value="ECO:0007669"/>
    <property type="project" value="TreeGrafter"/>
</dbReference>
<feature type="compositionally biased region" description="Low complexity" evidence="13">
    <location>
        <begin position="355"/>
        <end position="364"/>
    </location>
</feature>
<evidence type="ECO:0000256" key="9">
    <source>
        <dbReference type="ARBA" id="ARBA00023069"/>
    </source>
</evidence>
<comment type="similarity">
    <text evidence="2">Belongs to the dynein light intermediate chain family.</text>
</comment>
<dbReference type="InterPro" id="IPR027417">
    <property type="entry name" value="P-loop_NTPase"/>
</dbReference>
<keyword evidence="14" id="KW-1185">Reference proteome</keyword>
<reference evidence="15" key="1">
    <citation type="submission" date="2022-11" db="UniProtKB">
        <authorList>
            <consortium name="WormBaseParasite"/>
        </authorList>
    </citation>
    <scope>IDENTIFICATION</scope>
</reference>
<sequence length="387" mass="44552">VDIWALAKERLNSSQRKLDMNEGDFIEKSKFERRHESYILICGSKNCGKSQMILRFLDRNENTKPTIALEYTYGRRTRGTVKDVAHIWELGGGTSLINLMDIPLTSKNIEISSLIIVIDLTRPEEMWNTFYGLIDAARARVDNVLKELNDRDSNAYSRIMHNNKKRLAEHKDASLLTQFPIPLAVVGAKYDEFQNFESEMRKNICKALRFMAHSNFASLQMFSVKMENLVIRTRALISHLVFDTSVSRSLSVDFNKPLSIPFGADSFEAIGAPVSVDSTLTKIRATNPRDMWRDAFNEIFPQKELKNELRDDPASDPQYRESEIDKLLEQKLRDLESYIKQKKDRQALEEKTERQLQQQSSSFSKKNSLRPQYASAGNLNSLESPRE</sequence>
<dbReference type="PANTHER" id="PTHR13236:SF0">
    <property type="entry name" value="CYTOPLASMIC DYNEIN 2 LIGHT INTERMEDIATE CHAIN 1"/>
    <property type="match status" value="1"/>
</dbReference>
<dbReference type="GO" id="GO:0035721">
    <property type="term" value="P:intraciliary retrograde transport"/>
    <property type="evidence" value="ECO:0007669"/>
    <property type="project" value="InterPro"/>
</dbReference>
<dbReference type="WBParaSite" id="PgR006_g203_t02">
    <property type="protein sequence ID" value="PgR006_g203_t02"/>
    <property type="gene ID" value="PgR006_g203"/>
</dbReference>
<name>A0A915AFJ7_PARUN</name>
<evidence type="ECO:0000256" key="5">
    <source>
        <dbReference type="ARBA" id="ARBA00022490"/>
    </source>
</evidence>
<evidence type="ECO:0000256" key="11">
    <source>
        <dbReference type="ARBA" id="ARBA00023212"/>
    </source>
</evidence>
<dbReference type="GO" id="GO:0035735">
    <property type="term" value="P:intraciliary transport involved in cilium assembly"/>
    <property type="evidence" value="ECO:0007669"/>
    <property type="project" value="InterPro"/>
</dbReference>
<dbReference type="GO" id="GO:0036064">
    <property type="term" value="C:ciliary basal body"/>
    <property type="evidence" value="ECO:0007669"/>
    <property type="project" value="TreeGrafter"/>
</dbReference>
<evidence type="ECO:0000313" key="14">
    <source>
        <dbReference type="Proteomes" id="UP000887569"/>
    </source>
</evidence>
<evidence type="ECO:0000256" key="1">
    <source>
        <dbReference type="ARBA" id="ARBA00004120"/>
    </source>
</evidence>
<dbReference type="AlphaFoldDB" id="A0A915AFJ7"/>
<evidence type="ECO:0000313" key="15">
    <source>
        <dbReference type="WBParaSite" id="PgR006_g203_t02"/>
    </source>
</evidence>
<keyword evidence="11" id="KW-0206">Cytoskeleton</keyword>
<feature type="compositionally biased region" description="Basic and acidic residues" evidence="13">
    <location>
        <begin position="342"/>
        <end position="354"/>
    </location>
</feature>
<keyword evidence="9" id="KW-0969">Cilium</keyword>
<dbReference type="GO" id="GO:0005930">
    <property type="term" value="C:axoneme"/>
    <property type="evidence" value="ECO:0007669"/>
    <property type="project" value="TreeGrafter"/>
</dbReference>
<evidence type="ECO:0000256" key="3">
    <source>
        <dbReference type="ARBA" id="ARBA00018863"/>
    </source>
</evidence>
<protein>
    <recommendedName>
        <fullName evidence="3">Cytoplasmic dynein 2 light intermediate chain 1</fullName>
    </recommendedName>
</protein>
<evidence type="ECO:0000256" key="10">
    <source>
        <dbReference type="ARBA" id="ARBA00023175"/>
    </source>
</evidence>
<evidence type="ECO:0000256" key="2">
    <source>
        <dbReference type="ARBA" id="ARBA00006831"/>
    </source>
</evidence>
<feature type="compositionally biased region" description="Polar residues" evidence="13">
    <location>
        <begin position="365"/>
        <end position="387"/>
    </location>
</feature>
<dbReference type="Gene3D" id="3.40.50.300">
    <property type="entry name" value="P-loop containing nucleotide triphosphate hydrolases"/>
    <property type="match status" value="1"/>
</dbReference>
<accession>A0A915AFJ7</accession>
<dbReference type="GO" id="GO:0005868">
    <property type="term" value="C:cytoplasmic dynein complex"/>
    <property type="evidence" value="ECO:0007669"/>
    <property type="project" value="InterPro"/>
</dbReference>